<reference evidence="2" key="3">
    <citation type="submission" date="2018-08" db="UniProtKB">
        <authorList>
            <consortium name="EnsemblPlants"/>
        </authorList>
    </citation>
    <scope>IDENTIFICATION</scope>
    <source>
        <strain evidence="2">cv. Bd21</strain>
    </source>
</reference>
<evidence type="ECO:0000313" key="1">
    <source>
        <dbReference type="EMBL" id="PNT66451.1"/>
    </source>
</evidence>
<dbReference type="InParanoid" id="A0A2K2CWP2"/>
<dbReference type="EMBL" id="CM000882">
    <property type="protein sequence ID" value="PNT66451.1"/>
    <property type="molecule type" value="Genomic_DNA"/>
</dbReference>
<reference evidence="1 2" key="1">
    <citation type="journal article" date="2010" name="Nature">
        <title>Genome sequencing and analysis of the model grass Brachypodium distachyon.</title>
        <authorList>
            <consortium name="International Brachypodium Initiative"/>
        </authorList>
    </citation>
    <scope>NUCLEOTIDE SEQUENCE [LARGE SCALE GENOMIC DNA]</scope>
    <source>
        <strain evidence="1 2">Bd21</strain>
    </source>
</reference>
<name>A0A2K2CWP2_BRADI</name>
<keyword evidence="3" id="KW-1185">Reference proteome</keyword>
<evidence type="ECO:0000313" key="3">
    <source>
        <dbReference type="Proteomes" id="UP000008810"/>
    </source>
</evidence>
<dbReference type="AlphaFoldDB" id="A0A2K2CWP2"/>
<dbReference type="EnsemblPlants" id="PNT66451">
    <property type="protein sequence ID" value="PNT66451"/>
    <property type="gene ID" value="BRADI_3g11823v3"/>
</dbReference>
<dbReference type="Proteomes" id="UP000008810">
    <property type="component" value="Chromosome 3"/>
</dbReference>
<reference evidence="1" key="2">
    <citation type="submission" date="2017-06" db="EMBL/GenBank/DDBJ databases">
        <title>WGS assembly of Brachypodium distachyon.</title>
        <authorList>
            <consortium name="The International Brachypodium Initiative"/>
            <person name="Lucas S."/>
            <person name="Harmon-Smith M."/>
            <person name="Lail K."/>
            <person name="Tice H."/>
            <person name="Grimwood J."/>
            <person name="Bruce D."/>
            <person name="Barry K."/>
            <person name="Shu S."/>
            <person name="Lindquist E."/>
            <person name="Wang M."/>
            <person name="Pitluck S."/>
            <person name="Vogel J.P."/>
            <person name="Garvin D.F."/>
            <person name="Mockler T.C."/>
            <person name="Schmutz J."/>
            <person name="Rokhsar D."/>
            <person name="Bevan M.W."/>
        </authorList>
    </citation>
    <scope>NUCLEOTIDE SEQUENCE</scope>
    <source>
        <strain evidence="1">Bd21</strain>
    </source>
</reference>
<sequence length="117" mass="13140">MCRRCSNSVQGAKYRKARAAVHRRTSAMMTASCMTTTTNGCNNLMLCTNRLKYLLDTSPPLAERLRPLRKMKWTLMVKNNESGSTNNNKSSAGLVKESREHRAFCSLTGTPCYTLPF</sequence>
<evidence type="ECO:0000313" key="2">
    <source>
        <dbReference type="EnsemblPlants" id="PNT66451"/>
    </source>
</evidence>
<gene>
    <name evidence="1" type="ORF">BRADI_3g11823v3</name>
</gene>
<organism evidence="1">
    <name type="scientific">Brachypodium distachyon</name>
    <name type="common">Purple false brome</name>
    <name type="synonym">Trachynia distachya</name>
    <dbReference type="NCBI Taxonomy" id="15368"/>
    <lineage>
        <taxon>Eukaryota</taxon>
        <taxon>Viridiplantae</taxon>
        <taxon>Streptophyta</taxon>
        <taxon>Embryophyta</taxon>
        <taxon>Tracheophyta</taxon>
        <taxon>Spermatophyta</taxon>
        <taxon>Magnoliopsida</taxon>
        <taxon>Liliopsida</taxon>
        <taxon>Poales</taxon>
        <taxon>Poaceae</taxon>
        <taxon>BOP clade</taxon>
        <taxon>Pooideae</taxon>
        <taxon>Stipodae</taxon>
        <taxon>Brachypodieae</taxon>
        <taxon>Brachypodium</taxon>
    </lineage>
</organism>
<protein>
    <submittedName>
        <fullName evidence="1 2">Uncharacterized protein</fullName>
    </submittedName>
</protein>
<proteinExistence type="predicted"/>
<dbReference type="Gramene" id="PNT66451">
    <property type="protein sequence ID" value="PNT66451"/>
    <property type="gene ID" value="BRADI_3g11823v3"/>
</dbReference>
<accession>A0A2K2CWP2</accession>